<dbReference type="InterPro" id="IPR006235">
    <property type="entry name" value="OAc-hSer/O-AcSer_sulfhydrylase"/>
</dbReference>
<evidence type="ECO:0000256" key="2">
    <source>
        <dbReference type="ARBA" id="ARBA00009077"/>
    </source>
</evidence>
<dbReference type="InterPro" id="IPR000277">
    <property type="entry name" value="Cys/Met-Metab_PyrdxlP-dep_enz"/>
</dbReference>
<feature type="modified residue" description="N6-(pyridoxal phosphate)lysine" evidence="5">
    <location>
        <position position="204"/>
    </location>
</feature>
<keyword evidence="4 5" id="KW-0663">Pyridoxal phosphate</keyword>
<keyword evidence="3" id="KW-0808">Transferase</keyword>
<protein>
    <submittedName>
        <fullName evidence="7">Cys/Met metabolism PLP-dependent enzyme</fullName>
    </submittedName>
</protein>
<reference evidence="7 8" key="1">
    <citation type="submission" date="2011-08" db="EMBL/GenBank/DDBJ databases">
        <authorList>
            <person name="Weinstock G."/>
            <person name="Sodergren E."/>
            <person name="Clifton S."/>
            <person name="Fulton L."/>
            <person name="Fulton B."/>
            <person name="Courtney L."/>
            <person name="Fronick C."/>
            <person name="Harrison M."/>
            <person name="Strong C."/>
            <person name="Farmer C."/>
            <person name="Delahaunty K."/>
            <person name="Markovic C."/>
            <person name="Hall O."/>
            <person name="Minx P."/>
            <person name="Tomlinson C."/>
            <person name="Mitreva M."/>
            <person name="Hou S."/>
            <person name="Chen J."/>
            <person name="Wollam A."/>
            <person name="Pepin K.H."/>
            <person name="Johnson M."/>
            <person name="Bhonagiri V."/>
            <person name="Zhang X."/>
            <person name="Suruliraj S."/>
            <person name="Warren W."/>
            <person name="Chinwalla A."/>
            <person name="Mardis E.R."/>
            <person name="Wilson R.K."/>
        </authorList>
    </citation>
    <scope>NUCLEOTIDE SEQUENCE [LARGE SCALE GENOMIC DNA]</scope>
    <source>
        <strain evidence="7 8">DSM 18206</strain>
    </source>
</reference>
<sequence>MKKQTIAIDTPFQKSDAYGALSMPVYHTLAYEFADADVMSDAFCGRIEEPDYSRVMNPTVNYLELKIKALTGADRVTAMSSGMAAISGTLISLAEQGKNVVASRHMFGNTYSLLTKTLPRFGVTTHLCDLTNLDEVRRAVDADTCCIFLEIITNPQLEVADLTALAEIAHAHNIPLVADTTAIPFTEFCAHELGVDIEVVSTTKYLSGGATSLGGMVIDYGGFPEFARRLHDEMLFNLGAYMTPHVAYMQNLGLENLRARYDLQVRNTVYLVNALRQMEGIKSVNYVGLPDNPYYELAQRQFGKTAGCMFTIDLESKEACFRFINNLKLVHRATNLFDNRTLAIHPASTIFGPFSDEQRAAMDVLDTTIRISVGLEDMDDIIEDFRQALL</sequence>
<dbReference type="EMBL" id="AFZZ01000122">
    <property type="protein sequence ID" value="EHJ40255.1"/>
    <property type="molecule type" value="Genomic_DNA"/>
</dbReference>
<comment type="cofactor">
    <cofactor evidence="1 6">
        <name>pyridoxal 5'-phosphate</name>
        <dbReference type="ChEBI" id="CHEBI:597326"/>
    </cofactor>
</comment>
<accession>G6AXM9</accession>
<dbReference type="GO" id="GO:0005737">
    <property type="term" value="C:cytoplasm"/>
    <property type="evidence" value="ECO:0007669"/>
    <property type="project" value="TreeGrafter"/>
</dbReference>
<dbReference type="Gene3D" id="3.90.1150.10">
    <property type="entry name" value="Aspartate Aminotransferase, domain 1"/>
    <property type="match status" value="1"/>
</dbReference>
<dbReference type="Gene3D" id="3.40.640.10">
    <property type="entry name" value="Type I PLP-dependent aspartate aminotransferase-like (Major domain)"/>
    <property type="match status" value="1"/>
</dbReference>
<dbReference type="HOGENOM" id="CLU_018986_4_0_10"/>
<dbReference type="PIRSF" id="PIRSF001434">
    <property type="entry name" value="CGS"/>
    <property type="match status" value="1"/>
</dbReference>
<dbReference type="Proteomes" id="UP000004407">
    <property type="component" value="Unassembled WGS sequence"/>
</dbReference>
<name>G6AXM9_9BACT</name>
<dbReference type="InterPro" id="IPR015424">
    <property type="entry name" value="PyrdxlP-dep_Trfase"/>
</dbReference>
<evidence type="ECO:0000256" key="6">
    <source>
        <dbReference type="RuleBase" id="RU362118"/>
    </source>
</evidence>
<comment type="similarity">
    <text evidence="2 6">Belongs to the trans-sulfuration enzymes family.</text>
</comment>
<dbReference type="eggNOG" id="COG2873">
    <property type="taxonomic scope" value="Bacteria"/>
</dbReference>
<dbReference type="GeneID" id="78337065"/>
<dbReference type="GO" id="GO:0006535">
    <property type="term" value="P:cysteine biosynthetic process from serine"/>
    <property type="evidence" value="ECO:0007669"/>
    <property type="project" value="TreeGrafter"/>
</dbReference>
<evidence type="ECO:0000256" key="5">
    <source>
        <dbReference type="PIRSR" id="PIRSR001434-2"/>
    </source>
</evidence>
<dbReference type="GO" id="GO:0004124">
    <property type="term" value="F:cysteine synthase activity"/>
    <property type="evidence" value="ECO:0007669"/>
    <property type="project" value="TreeGrafter"/>
</dbReference>
<dbReference type="GO" id="GO:0019346">
    <property type="term" value="P:transsulfuration"/>
    <property type="evidence" value="ECO:0007669"/>
    <property type="project" value="InterPro"/>
</dbReference>
<evidence type="ECO:0000256" key="1">
    <source>
        <dbReference type="ARBA" id="ARBA00001933"/>
    </source>
</evidence>
<dbReference type="GO" id="GO:0003961">
    <property type="term" value="F:O-acetylhomoserine aminocarboxypropyltransferase activity"/>
    <property type="evidence" value="ECO:0007669"/>
    <property type="project" value="TreeGrafter"/>
</dbReference>
<gene>
    <name evidence="7" type="ORF">HMPREF0673_01385</name>
</gene>
<dbReference type="GO" id="GO:0030170">
    <property type="term" value="F:pyridoxal phosphate binding"/>
    <property type="evidence" value="ECO:0007669"/>
    <property type="project" value="InterPro"/>
</dbReference>
<dbReference type="PANTHER" id="PTHR43797">
    <property type="entry name" value="HOMOCYSTEINE/CYSTEINE SYNTHASE"/>
    <property type="match status" value="1"/>
</dbReference>
<dbReference type="InterPro" id="IPR015421">
    <property type="entry name" value="PyrdxlP-dep_Trfase_major"/>
</dbReference>
<dbReference type="RefSeq" id="WP_007899458.1">
    <property type="nucleotide sequence ID" value="NZ_JH379419.1"/>
</dbReference>
<dbReference type="GO" id="GO:0071269">
    <property type="term" value="P:L-homocysteine biosynthetic process"/>
    <property type="evidence" value="ECO:0007669"/>
    <property type="project" value="TreeGrafter"/>
</dbReference>
<dbReference type="Pfam" id="PF01053">
    <property type="entry name" value="Cys_Met_Meta_PP"/>
    <property type="match status" value="1"/>
</dbReference>
<evidence type="ECO:0000313" key="7">
    <source>
        <dbReference type="EMBL" id="EHJ40255.1"/>
    </source>
</evidence>
<dbReference type="PATRIC" id="fig|1002367.3.peg.1108"/>
<dbReference type="AlphaFoldDB" id="G6AXM9"/>
<dbReference type="InterPro" id="IPR015422">
    <property type="entry name" value="PyrdxlP-dep_Trfase_small"/>
</dbReference>
<evidence type="ECO:0000256" key="4">
    <source>
        <dbReference type="ARBA" id="ARBA00022898"/>
    </source>
</evidence>
<evidence type="ECO:0000256" key="3">
    <source>
        <dbReference type="ARBA" id="ARBA00022679"/>
    </source>
</evidence>
<comment type="caution">
    <text evidence="7">The sequence shown here is derived from an EMBL/GenBank/DDBJ whole genome shotgun (WGS) entry which is preliminary data.</text>
</comment>
<dbReference type="PANTHER" id="PTHR43797:SF2">
    <property type="entry name" value="HOMOCYSTEINE_CYSTEINE SYNTHASE"/>
    <property type="match status" value="1"/>
</dbReference>
<proteinExistence type="inferred from homology"/>
<organism evidence="7 8">
    <name type="scientific">Leyella stercorea DSM 18206</name>
    <dbReference type="NCBI Taxonomy" id="1002367"/>
    <lineage>
        <taxon>Bacteria</taxon>
        <taxon>Pseudomonadati</taxon>
        <taxon>Bacteroidota</taxon>
        <taxon>Bacteroidia</taxon>
        <taxon>Bacteroidales</taxon>
        <taxon>Prevotellaceae</taxon>
        <taxon>Leyella</taxon>
    </lineage>
</organism>
<evidence type="ECO:0000313" key="8">
    <source>
        <dbReference type="Proteomes" id="UP000004407"/>
    </source>
</evidence>
<dbReference type="SUPFAM" id="SSF53383">
    <property type="entry name" value="PLP-dependent transferases"/>
    <property type="match status" value="1"/>
</dbReference>
<dbReference type="FunFam" id="3.40.640.10:FF:000046">
    <property type="entry name" value="Cystathionine gamma-lyase"/>
    <property type="match status" value="1"/>
</dbReference>